<reference evidence="5" key="1">
    <citation type="journal article" date="2012" name="Science">
        <title>The Paleozoic origin of enzymatic lignin decomposition reconstructed from 31 fungal genomes.</title>
        <authorList>
            <person name="Floudas D."/>
            <person name="Binder M."/>
            <person name="Riley R."/>
            <person name="Barry K."/>
            <person name="Blanchette R.A."/>
            <person name="Henrissat B."/>
            <person name="Martinez A.T."/>
            <person name="Otillar R."/>
            <person name="Spatafora J.W."/>
            <person name="Yadav J.S."/>
            <person name="Aerts A."/>
            <person name="Benoit I."/>
            <person name="Boyd A."/>
            <person name="Carlson A."/>
            <person name="Copeland A."/>
            <person name="Coutinho P.M."/>
            <person name="de Vries R.P."/>
            <person name="Ferreira P."/>
            <person name="Findley K."/>
            <person name="Foster B."/>
            <person name="Gaskell J."/>
            <person name="Glotzer D."/>
            <person name="Gorecki P."/>
            <person name="Heitman J."/>
            <person name="Hesse C."/>
            <person name="Hori C."/>
            <person name="Igarashi K."/>
            <person name="Jurgens J.A."/>
            <person name="Kallen N."/>
            <person name="Kersten P."/>
            <person name="Kohler A."/>
            <person name="Kuees U."/>
            <person name="Kumar T.K.A."/>
            <person name="Kuo A."/>
            <person name="LaButti K."/>
            <person name="Larrondo L.F."/>
            <person name="Lindquist E."/>
            <person name="Ling A."/>
            <person name="Lombard V."/>
            <person name="Lucas S."/>
            <person name="Lundell T."/>
            <person name="Martin R."/>
            <person name="McLaughlin D.J."/>
            <person name="Morgenstern I."/>
            <person name="Morin E."/>
            <person name="Murat C."/>
            <person name="Nagy L.G."/>
            <person name="Nolan M."/>
            <person name="Ohm R.A."/>
            <person name="Patyshakuliyeva A."/>
            <person name="Rokas A."/>
            <person name="Ruiz-Duenas F.J."/>
            <person name="Sabat G."/>
            <person name="Salamov A."/>
            <person name="Samejima M."/>
            <person name="Schmutz J."/>
            <person name="Slot J.C."/>
            <person name="St John F."/>
            <person name="Stenlid J."/>
            <person name="Sun H."/>
            <person name="Sun S."/>
            <person name="Syed K."/>
            <person name="Tsang A."/>
            <person name="Wiebenga A."/>
            <person name="Young D."/>
            <person name="Pisabarro A."/>
            <person name="Eastwood D.C."/>
            <person name="Martin F."/>
            <person name="Cullen D."/>
            <person name="Grigoriev I.V."/>
            <person name="Hibbett D.S."/>
        </authorList>
    </citation>
    <scope>NUCLEOTIDE SEQUENCE [LARGE SCALE GENOMIC DNA]</scope>
    <source>
        <strain evidence="5">HHB-11173 SS5</strain>
    </source>
</reference>
<accession>R7S0F5</accession>
<feature type="zinc finger region" description="C3H1-type" evidence="1">
    <location>
        <begin position="216"/>
        <end position="244"/>
    </location>
</feature>
<evidence type="ECO:0000313" key="5">
    <source>
        <dbReference type="Proteomes" id="UP000054196"/>
    </source>
</evidence>
<keyword evidence="5" id="KW-1185">Reference proteome</keyword>
<feature type="non-terminal residue" evidence="4">
    <location>
        <position position="1"/>
    </location>
</feature>
<dbReference type="KEGG" id="psq:PUNSTDRAFT_23302"/>
<keyword evidence="1" id="KW-0862">Zinc</keyword>
<dbReference type="OrthoDB" id="2355984at2759"/>
<dbReference type="HOGENOM" id="CLU_041692_2_0_1"/>
<dbReference type="OMA" id="CRYLHIC"/>
<keyword evidence="1" id="KW-0479">Metal-binding</keyword>
<dbReference type="GeneID" id="18881969"/>
<evidence type="ECO:0000313" key="4">
    <source>
        <dbReference type="EMBL" id="EIN03875.1"/>
    </source>
</evidence>
<dbReference type="InterPro" id="IPR000571">
    <property type="entry name" value="Znf_CCCH"/>
</dbReference>
<feature type="non-terminal residue" evidence="4">
    <location>
        <position position="257"/>
    </location>
</feature>
<keyword evidence="1" id="KW-0863">Zinc-finger</keyword>
<evidence type="ECO:0000256" key="1">
    <source>
        <dbReference type="PROSITE-ProRule" id="PRU00723"/>
    </source>
</evidence>
<feature type="domain" description="C3H1-type" evidence="3">
    <location>
        <begin position="216"/>
        <end position="244"/>
    </location>
</feature>
<protein>
    <recommendedName>
        <fullName evidence="3">C3H1-type domain-containing protein</fullName>
    </recommendedName>
</protein>
<evidence type="ECO:0000256" key="2">
    <source>
        <dbReference type="SAM" id="MobiDB-lite"/>
    </source>
</evidence>
<gene>
    <name evidence="4" type="ORF">PUNSTDRAFT_23302</name>
</gene>
<proteinExistence type="predicted"/>
<name>R7S0F5_PUNST</name>
<evidence type="ECO:0000259" key="3">
    <source>
        <dbReference type="PROSITE" id="PS50103"/>
    </source>
</evidence>
<dbReference type="Proteomes" id="UP000054196">
    <property type="component" value="Unassembled WGS sequence"/>
</dbReference>
<organism evidence="4 5">
    <name type="scientific">Punctularia strigosozonata (strain HHB-11173)</name>
    <name type="common">White-rot fungus</name>
    <dbReference type="NCBI Taxonomy" id="741275"/>
    <lineage>
        <taxon>Eukaryota</taxon>
        <taxon>Fungi</taxon>
        <taxon>Dikarya</taxon>
        <taxon>Basidiomycota</taxon>
        <taxon>Agaricomycotina</taxon>
        <taxon>Agaricomycetes</taxon>
        <taxon>Corticiales</taxon>
        <taxon>Punctulariaceae</taxon>
        <taxon>Punctularia</taxon>
    </lineage>
</organism>
<dbReference type="RefSeq" id="XP_007388933.1">
    <property type="nucleotide sequence ID" value="XM_007388871.1"/>
</dbReference>
<dbReference type="eggNOG" id="ENOG502SVVZ">
    <property type="taxonomic scope" value="Eukaryota"/>
</dbReference>
<dbReference type="AlphaFoldDB" id="R7S0F5"/>
<dbReference type="EMBL" id="JH687558">
    <property type="protein sequence ID" value="EIN03875.1"/>
    <property type="molecule type" value="Genomic_DNA"/>
</dbReference>
<sequence>KLDVASLPWVQNDTSIMLPTTLRQTQETLLNFAKDYKLAKRLLVNSPRCPQFPDAEWDNILKGRPVDFDRVLSGTFSITFDDKQTEKIGEIEIAVGAAAPAKIVRTHGEWTIAWEQYVAAITFVFPWRTSELHGYGQSVLRLFSAIIPSLHNRVICYDKAVRTRVAQRRDLLLTDVEGYADLKLAWLSELGVGHTGNSSPRRTLNSRETKQPASSRRGWEPCIRWNNGKCSSDAGACRYLHICRRCGSPAHTSHDCS</sequence>
<feature type="region of interest" description="Disordered" evidence="2">
    <location>
        <begin position="193"/>
        <end position="214"/>
    </location>
</feature>
<dbReference type="GO" id="GO:0008270">
    <property type="term" value="F:zinc ion binding"/>
    <property type="evidence" value="ECO:0007669"/>
    <property type="project" value="UniProtKB-KW"/>
</dbReference>
<dbReference type="PROSITE" id="PS50103">
    <property type="entry name" value="ZF_C3H1"/>
    <property type="match status" value="1"/>
</dbReference>